<dbReference type="InterPro" id="IPR004839">
    <property type="entry name" value="Aminotransferase_I/II_large"/>
</dbReference>
<dbReference type="PANTHER" id="PTHR42790:SF19">
    <property type="entry name" value="KYNURENINE_ALPHA-AMINOADIPATE AMINOTRANSFERASE, MITOCHONDRIAL"/>
    <property type="match status" value="1"/>
</dbReference>
<keyword evidence="6" id="KW-0663">Pyridoxal phosphate</keyword>
<evidence type="ECO:0000256" key="4">
    <source>
        <dbReference type="ARBA" id="ARBA00022576"/>
    </source>
</evidence>
<evidence type="ECO:0000313" key="8">
    <source>
        <dbReference type="EMBL" id="AGB02677.1"/>
    </source>
</evidence>
<dbReference type="FunFam" id="3.40.640.10:FF:000053">
    <property type="entry name" value="Aminotransferase, class I"/>
    <property type="match status" value="1"/>
</dbReference>
<keyword evidence="9" id="KW-1185">Reference proteome</keyword>
<evidence type="ECO:0000313" key="9">
    <source>
        <dbReference type="Proteomes" id="UP000010824"/>
    </source>
</evidence>
<name>L0HD99_METFS</name>
<dbReference type="InParanoid" id="L0HD99"/>
<dbReference type="InterPro" id="IPR015424">
    <property type="entry name" value="PyrdxlP-dep_Trfase"/>
</dbReference>
<evidence type="ECO:0000256" key="3">
    <source>
        <dbReference type="ARBA" id="ARBA00011738"/>
    </source>
</evidence>
<accession>L0HD99</accession>
<comment type="similarity">
    <text evidence="2">Belongs to the class-I pyridoxal-phosphate-dependent aminotransferase family.</text>
</comment>
<keyword evidence="5 8" id="KW-0808">Transferase</keyword>
<dbReference type="HOGENOM" id="CLU_017584_0_6_2"/>
<dbReference type="Gene3D" id="3.90.1150.10">
    <property type="entry name" value="Aspartate Aminotransferase, domain 1"/>
    <property type="match status" value="1"/>
</dbReference>
<comment type="subunit">
    <text evidence="3">Homodimer.</text>
</comment>
<proteinExistence type="inferred from homology"/>
<dbReference type="CDD" id="cd00609">
    <property type="entry name" value="AAT_like"/>
    <property type="match status" value="1"/>
</dbReference>
<evidence type="ECO:0000259" key="7">
    <source>
        <dbReference type="Pfam" id="PF00155"/>
    </source>
</evidence>
<dbReference type="eggNOG" id="arCOG00492">
    <property type="taxonomic scope" value="Archaea"/>
</dbReference>
<evidence type="ECO:0000256" key="1">
    <source>
        <dbReference type="ARBA" id="ARBA00001933"/>
    </source>
</evidence>
<dbReference type="GO" id="GO:0008483">
    <property type="term" value="F:transaminase activity"/>
    <property type="evidence" value="ECO:0007669"/>
    <property type="project" value="UniProtKB-KW"/>
</dbReference>
<dbReference type="Pfam" id="PF00155">
    <property type="entry name" value="Aminotran_1_2"/>
    <property type="match status" value="1"/>
</dbReference>
<evidence type="ECO:0000256" key="6">
    <source>
        <dbReference type="ARBA" id="ARBA00022898"/>
    </source>
</evidence>
<dbReference type="RefSeq" id="WP_015285640.1">
    <property type="nucleotide sequence ID" value="NC_019943.1"/>
</dbReference>
<dbReference type="GO" id="GO:1901605">
    <property type="term" value="P:alpha-amino acid metabolic process"/>
    <property type="evidence" value="ECO:0007669"/>
    <property type="project" value="TreeGrafter"/>
</dbReference>
<dbReference type="InterPro" id="IPR015422">
    <property type="entry name" value="PyrdxlP-dep_Trfase_small"/>
</dbReference>
<dbReference type="STRING" id="593750.Metfor_1648"/>
<dbReference type="OrthoDB" id="372018at2157"/>
<dbReference type="GO" id="GO:0030170">
    <property type="term" value="F:pyridoxal phosphate binding"/>
    <property type="evidence" value="ECO:0007669"/>
    <property type="project" value="InterPro"/>
</dbReference>
<evidence type="ECO:0000256" key="2">
    <source>
        <dbReference type="ARBA" id="ARBA00007441"/>
    </source>
</evidence>
<dbReference type="SUPFAM" id="SSF53383">
    <property type="entry name" value="PLP-dependent transferases"/>
    <property type="match status" value="1"/>
</dbReference>
<sequence length="410" mass="45460">MSQQTLSKAGTKASSGYKYTFAARMAKTPKSFIREILKVTEDPRIISFAGGLPNPELIDVDGVARATAAVLAEDGRVALQYSTTEGYRPLRQFIADRYKKRLGLDISPDEILITNGSQQCLDLIGKVLISAGDHVAIERPGYLGAIQAFSLYEPVFHPVLLHEDGLDPAQFAHELKANPIRFFYGVPNSQNPSGVTYSEQRRKDIAELLRGKNTLLVEDDAYGELNFAGKSLPSFRQYLPEQTIITGSFSKILAPGIRMGWVVAPPAIMEQLVIAKQASDLHSNYLSQRIAYEYLTHEDIDTKIRVIQARYKAQAELMVSLMKELMPASVRFTTPQGGMFVWVTLPEGISSMEVFERVLKEDVAVLPGTPFYTDGGGKDTLRLNFSNSSPEKIRAGIGRLARVIRDMDRP</sequence>
<comment type="cofactor">
    <cofactor evidence="1">
        <name>pyridoxal 5'-phosphate</name>
        <dbReference type="ChEBI" id="CHEBI:597326"/>
    </cofactor>
</comment>
<feature type="domain" description="Aminotransferase class I/classII large" evidence="7">
    <location>
        <begin position="63"/>
        <end position="400"/>
    </location>
</feature>
<organism evidence="8 9">
    <name type="scientific">Methanoregula formicica (strain DSM 22288 / NBRC 105244 / SMSP)</name>
    <dbReference type="NCBI Taxonomy" id="593750"/>
    <lineage>
        <taxon>Archaea</taxon>
        <taxon>Methanobacteriati</taxon>
        <taxon>Methanobacteriota</taxon>
        <taxon>Stenosarchaea group</taxon>
        <taxon>Methanomicrobia</taxon>
        <taxon>Methanomicrobiales</taxon>
        <taxon>Methanoregulaceae</taxon>
        <taxon>Methanoregula</taxon>
    </lineage>
</organism>
<dbReference type="Proteomes" id="UP000010824">
    <property type="component" value="Chromosome"/>
</dbReference>
<gene>
    <name evidence="8" type="ordered locus">Metfor_1648</name>
</gene>
<dbReference type="KEGG" id="mfo:Metfor_1648"/>
<dbReference type="GeneID" id="14308037"/>
<dbReference type="PANTHER" id="PTHR42790">
    <property type="entry name" value="AMINOTRANSFERASE"/>
    <property type="match status" value="1"/>
</dbReference>
<dbReference type="AlphaFoldDB" id="L0HD99"/>
<dbReference type="InterPro" id="IPR015421">
    <property type="entry name" value="PyrdxlP-dep_Trfase_major"/>
</dbReference>
<reference evidence="9" key="1">
    <citation type="submission" date="2011-12" db="EMBL/GenBank/DDBJ databases">
        <title>Complete sequence of Methanoregula formicicum SMSP.</title>
        <authorList>
            <person name="Lucas S."/>
            <person name="Han J."/>
            <person name="Lapidus A."/>
            <person name="Cheng J.-F."/>
            <person name="Goodwin L."/>
            <person name="Pitluck S."/>
            <person name="Peters L."/>
            <person name="Ovchinnikova G."/>
            <person name="Teshima H."/>
            <person name="Detter J.C."/>
            <person name="Han C."/>
            <person name="Tapia R."/>
            <person name="Land M."/>
            <person name="Hauser L."/>
            <person name="Kyrpides N."/>
            <person name="Ivanova N."/>
            <person name="Pagani I."/>
            <person name="Imachi H."/>
            <person name="Tamaki H."/>
            <person name="Sekiguchi Y."/>
            <person name="Kamagata Y."/>
            <person name="Cadillo-Quiroz H."/>
            <person name="Zinder S."/>
            <person name="Liu W.-T."/>
            <person name="Woyke T."/>
        </authorList>
    </citation>
    <scope>NUCLEOTIDE SEQUENCE [LARGE SCALE GENOMIC DNA]</scope>
    <source>
        <strain evidence="9">DSM 22288 / NBRC 105244 / SMSP</strain>
    </source>
</reference>
<dbReference type="Gene3D" id="3.40.640.10">
    <property type="entry name" value="Type I PLP-dependent aspartate aminotransferase-like (Major domain)"/>
    <property type="match status" value="1"/>
</dbReference>
<evidence type="ECO:0000256" key="5">
    <source>
        <dbReference type="ARBA" id="ARBA00022679"/>
    </source>
</evidence>
<keyword evidence="4 8" id="KW-0032">Aminotransferase</keyword>
<dbReference type="EMBL" id="CP003167">
    <property type="protein sequence ID" value="AGB02677.1"/>
    <property type="molecule type" value="Genomic_DNA"/>
</dbReference>
<reference evidence="8 9" key="2">
    <citation type="journal article" date="2014" name="Genome Announc.">
        <title>Complete Genome Sequence of Methanoregula formicica SMSPT, a Mesophilic Hydrogenotrophic Methanogen Isolated from a Methanogenic Upflow Anaerobic Sludge Blanket Reactor.</title>
        <authorList>
            <person name="Yamamoto K."/>
            <person name="Tamaki H."/>
            <person name="Cadillo-Quiroz H."/>
            <person name="Imachi H."/>
            <person name="Kyrpides N."/>
            <person name="Woyke T."/>
            <person name="Goodwin L."/>
            <person name="Zinder S.H."/>
            <person name="Kamagata Y."/>
            <person name="Liu W.T."/>
        </authorList>
    </citation>
    <scope>NUCLEOTIDE SEQUENCE [LARGE SCALE GENOMIC DNA]</scope>
    <source>
        <strain evidence="9">DSM 22288 / NBRC 105244 / SMSP</strain>
    </source>
</reference>
<dbReference type="InterPro" id="IPR050859">
    <property type="entry name" value="Class-I_PLP-dep_aminotransf"/>
</dbReference>
<protein>
    <submittedName>
        <fullName evidence="8">Transcriptional regulator with HTH domain and aminotransferase domain</fullName>
    </submittedName>
</protein>